<dbReference type="Proteomes" id="UP000756530">
    <property type="component" value="Unassembled WGS sequence"/>
</dbReference>
<keyword evidence="3" id="KW-0449">Lipoprotein</keyword>
<accession>A0ABS6T604</accession>
<organism evidence="3 4">
    <name type="scientific">Maritimibacter dapengensis</name>
    <dbReference type="NCBI Taxonomy" id="2836868"/>
    <lineage>
        <taxon>Bacteria</taxon>
        <taxon>Pseudomonadati</taxon>
        <taxon>Pseudomonadota</taxon>
        <taxon>Alphaproteobacteria</taxon>
        <taxon>Rhodobacterales</taxon>
        <taxon>Roseobacteraceae</taxon>
        <taxon>Maritimibacter</taxon>
    </lineage>
</organism>
<keyword evidence="4" id="KW-1185">Reference proteome</keyword>
<gene>
    <name evidence="3" type="ORF">KJP28_17185</name>
</gene>
<proteinExistence type="predicted"/>
<evidence type="ECO:0000313" key="4">
    <source>
        <dbReference type="Proteomes" id="UP000756530"/>
    </source>
</evidence>
<reference evidence="3 4" key="1">
    <citation type="submission" date="2021-05" db="EMBL/GenBank/DDBJ databases">
        <title>Culturable bacteria isolated from Daya Bay.</title>
        <authorList>
            <person name="Zheng W."/>
            <person name="Yu S."/>
            <person name="Huang Y."/>
        </authorList>
    </citation>
    <scope>NUCLEOTIDE SEQUENCE [LARGE SCALE GENOMIC DNA]</scope>
    <source>
        <strain evidence="3 4">DP4N28-5</strain>
    </source>
</reference>
<protein>
    <submittedName>
        <fullName evidence="3">ChaN family lipoprotein</fullName>
    </submittedName>
</protein>
<name>A0ABS6T604_9RHOB</name>
<keyword evidence="1" id="KW-0732">Signal</keyword>
<dbReference type="Pfam" id="PF04187">
    <property type="entry name" value="Cofac_haem_bdg"/>
    <property type="match status" value="1"/>
</dbReference>
<dbReference type="CDD" id="cd14727">
    <property type="entry name" value="ChanN-like"/>
    <property type="match status" value="1"/>
</dbReference>
<evidence type="ECO:0000313" key="3">
    <source>
        <dbReference type="EMBL" id="MBV7380663.1"/>
    </source>
</evidence>
<comment type="caution">
    <text evidence="3">The sequence shown here is derived from an EMBL/GenBank/DDBJ whole genome shotgun (WGS) entry which is preliminary data.</text>
</comment>
<sequence>MLHLLPFLLIATPASAGPFAEIEADIYVLGEVHDNAAHHMTQAEAVSDIAPAAVVFEMLTEMQASEVRGGRPTDAETLAEVLQWSKSGWPDFSMYYPIFAAARGAEIFGAAVPRDVSQAAMQDGLAESFAGDAEIFSLKEPLGDDELEERLALQHEAHCGALPEELLPAMVDVQRLRDATLAQSAIEAHRATGGPVAIITGNGHARNDWGVPFYIARAAPELSVVTLGQSEDGLEPDGGFDIILDAPAALREDPCAAFQ</sequence>
<dbReference type="EMBL" id="JAHUZE010000004">
    <property type="protein sequence ID" value="MBV7380663.1"/>
    <property type="molecule type" value="Genomic_DNA"/>
</dbReference>
<evidence type="ECO:0000256" key="1">
    <source>
        <dbReference type="SAM" id="SignalP"/>
    </source>
</evidence>
<feature type="chain" id="PRO_5046977142" evidence="1">
    <location>
        <begin position="17"/>
        <end position="259"/>
    </location>
</feature>
<feature type="domain" description="Haem-binding uptake Tiki superfamily ChaN" evidence="2">
    <location>
        <begin position="24"/>
        <end position="214"/>
    </location>
</feature>
<dbReference type="RefSeq" id="WP_218393857.1">
    <property type="nucleotide sequence ID" value="NZ_JAHUZE010000004.1"/>
</dbReference>
<evidence type="ECO:0000259" key="2">
    <source>
        <dbReference type="Pfam" id="PF04187"/>
    </source>
</evidence>
<feature type="signal peptide" evidence="1">
    <location>
        <begin position="1"/>
        <end position="16"/>
    </location>
</feature>
<dbReference type="InterPro" id="IPR007314">
    <property type="entry name" value="Cofac_haem-bd_dom"/>
</dbReference>